<proteinExistence type="predicted"/>
<dbReference type="EMBL" id="OY288114">
    <property type="protein sequence ID" value="CAJ0849499.1"/>
    <property type="molecule type" value="Genomic_DNA"/>
</dbReference>
<gene>
    <name evidence="1" type="ORF">AMST5_00134</name>
</gene>
<reference evidence="1" key="1">
    <citation type="submission" date="2023-07" db="EMBL/GenBank/DDBJ databases">
        <authorList>
            <person name="Pelsma A.J. K."/>
        </authorList>
    </citation>
    <scope>NUCLEOTIDE SEQUENCE</scope>
</reference>
<organism evidence="1">
    <name type="scientific">freshwater sediment metagenome</name>
    <dbReference type="NCBI Taxonomy" id="556182"/>
    <lineage>
        <taxon>unclassified sequences</taxon>
        <taxon>metagenomes</taxon>
        <taxon>ecological metagenomes</taxon>
    </lineage>
</organism>
<dbReference type="AlphaFoldDB" id="A0AA48LWT7"/>
<name>A0AA48LWT7_9ZZZZ</name>
<evidence type="ECO:0000313" key="1">
    <source>
        <dbReference type="EMBL" id="CAJ0849499.1"/>
    </source>
</evidence>
<accession>A0AA48LWT7</accession>
<sequence length="73" mass="8139">MDLPTIDDAQKAKAEIVEMFKNREDFLGAGIGQSYGQLVVRANWRLLPPGMALPNHMGRVKIEHHEVGSVRAQ</sequence>
<protein>
    <submittedName>
        <fullName evidence="1">Uncharacterized protein</fullName>
    </submittedName>
</protein>